<proteinExistence type="predicted"/>
<dbReference type="EMBL" id="MK500471">
    <property type="protein sequence ID" value="QBK90254.1"/>
    <property type="molecule type" value="Genomic_DNA"/>
</dbReference>
<protein>
    <submittedName>
        <fullName evidence="1">Uncharacterized protein</fullName>
    </submittedName>
</protein>
<name>A0A4D5XF75_9VIRU</name>
<gene>
    <name evidence="1" type="ORF">LCPAC102_01670</name>
</gene>
<reference evidence="1" key="1">
    <citation type="journal article" date="2019" name="MBio">
        <title>Virus Genomes from Deep Sea Sediments Expand the Ocean Megavirome and Support Independent Origins of Viral Gigantism.</title>
        <authorList>
            <person name="Backstrom D."/>
            <person name="Yutin N."/>
            <person name="Jorgensen S.L."/>
            <person name="Dharamshi J."/>
            <person name="Homa F."/>
            <person name="Zaremba-Niedwiedzka K."/>
            <person name="Spang A."/>
            <person name="Wolf Y.I."/>
            <person name="Koonin E.V."/>
            <person name="Ettema T.J."/>
        </authorList>
    </citation>
    <scope>NUCLEOTIDE SEQUENCE</scope>
</reference>
<organism evidence="1">
    <name type="scientific">Pithovirus LCPAC102</name>
    <dbReference type="NCBI Taxonomy" id="2506587"/>
    <lineage>
        <taxon>Viruses</taxon>
        <taxon>Pithoviruses</taxon>
    </lineage>
</organism>
<evidence type="ECO:0000313" key="1">
    <source>
        <dbReference type="EMBL" id="QBK90254.1"/>
    </source>
</evidence>
<accession>A0A4D5XF75</accession>
<sequence>MDKLNDKNELYDASKLNDINKLYDMGDIGIIYIRYNDKISLILSDIYKSKYTHIGIYYISSKNIGNIRKNIKIMYISLYQPFVCNINWQGPYILNHLLNDCDICNISYSKLNISNDFIILKLKNIIRDFFKLKSINNNDDSINEFNTLMENLRYRYNQLAGTNKDNLYDDIKLLIKKNNDEYIIDINNINDIISSVEFNILQSTRKSLYNIFKNQIYHNKIDIINSIFDSDNNTDILLIEYNIYCSNILTIIDNVIYGDDNILNINIYKLYHEKIKYISNMINNKYKYLSYLSNNSYIPIVPIIKNNNHNSVIKVNNIKNITSDKNTNDNVVDNKLDIELLNMKDILHNIKSAIYNNTTPIIDFNKLINIYNNLVSISKSDVDKINHTDNILSIGCIILPSSESLTNKKINILLENGQKIIISSINPKLDIFTYDELEEILIALDVYVDIENEYDNLRNEITKILSTSNSNNKNIK</sequence>